<comment type="caution">
    <text evidence="2">The sequence shown here is derived from an EMBL/GenBank/DDBJ whole genome shotgun (WGS) entry which is preliminary data.</text>
</comment>
<evidence type="ECO:0000313" key="3">
    <source>
        <dbReference type="Proteomes" id="UP000823775"/>
    </source>
</evidence>
<feature type="non-terminal residue" evidence="2">
    <location>
        <position position="100"/>
    </location>
</feature>
<feature type="region of interest" description="Disordered" evidence="1">
    <location>
        <begin position="28"/>
        <end position="52"/>
    </location>
</feature>
<proteinExistence type="predicted"/>
<evidence type="ECO:0000256" key="1">
    <source>
        <dbReference type="SAM" id="MobiDB-lite"/>
    </source>
</evidence>
<gene>
    <name evidence="2" type="ORF">HAX54_053321</name>
</gene>
<dbReference type="EMBL" id="JACEIK010009892">
    <property type="protein sequence ID" value="MCE3214784.1"/>
    <property type="molecule type" value="Genomic_DNA"/>
</dbReference>
<dbReference type="Proteomes" id="UP000823775">
    <property type="component" value="Unassembled WGS sequence"/>
</dbReference>
<organism evidence="2 3">
    <name type="scientific">Datura stramonium</name>
    <name type="common">Jimsonweed</name>
    <name type="synonym">Common thornapple</name>
    <dbReference type="NCBI Taxonomy" id="4076"/>
    <lineage>
        <taxon>Eukaryota</taxon>
        <taxon>Viridiplantae</taxon>
        <taxon>Streptophyta</taxon>
        <taxon>Embryophyta</taxon>
        <taxon>Tracheophyta</taxon>
        <taxon>Spermatophyta</taxon>
        <taxon>Magnoliopsida</taxon>
        <taxon>eudicotyledons</taxon>
        <taxon>Gunneridae</taxon>
        <taxon>Pentapetalae</taxon>
        <taxon>asterids</taxon>
        <taxon>lamiids</taxon>
        <taxon>Solanales</taxon>
        <taxon>Solanaceae</taxon>
        <taxon>Solanoideae</taxon>
        <taxon>Datureae</taxon>
        <taxon>Datura</taxon>
    </lineage>
</organism>
<keyword evidence="3" id="KW-1185">Reference proteome</keyword>
<reference evidence="2 3" key="1">
    <citation type="journal article" date="2021" name="BMC Genomics">
        <title>Datura genome reveals duplications of psychoactive alkaloid biosynthetic genes and high mutation rate following tissue culture.</title>
        <authorList>
            <person name="Rajewski A."/>
            <person name="Carter-House D."/>
            <person name="Stajich J."/>
            <person name="Litt A."/>
        </authorList>
    </citation>
    <scope>NUCLEOTIDE SEQUENCE [LARGE SCALE GENOMIC DNA]</scope>
    <source>
        <strain evidence="2">AR-01</strain>
    </source>
</reference>
<feature type="non-terminal residue" evidence="2">
    <location>
        <position position="1"/>
    </location>
</feature>
<evidence type="ECO:0000313" key="2">
    <source>
        <dbReference type="EMBL" id="MCE3214784.1"/>
    </source>
</evidence>
<accession>A0ABS8WTD4</accession>
<name>A0ABS8WTD4_DATST</name>
<protein>
    <submittedName>
        <fullName evidence="2">Uncharacterized protein</fullName>
    </submittedName>
</protein>
<sequence>NNELLLPVVGSSELRLIGNPRGIPRFMGTTSYGEARGKGSQVGQEVDDDRFDDPWFEVTTHPDESWEGSEMCYEAVHPMTRYHESWYDATTRWVDRWSIR</sequence>